<evidence type="ECO:0000256" key="4">
    <source>
        <dbReference type="SAM" id="MobiDB-lite"/>
    </source>
</evidence>
<evidence type="ECO:0000256" key="3">
    <source>
        <dbReference type="ARBA" id="ARBA00023098"/>
    </source>
</evidence>
<dbReference type="Pfam" id="PF03403">
    <property type="entry name" value="PAF-AH_p_II"/>
    <property type="match status" value="1"/>
</dbReference>
<evidence type="ECO:0000256" key="2">
    <source>
        <dbReference type="ARBA" id="ARBA00022963"/>
    </source>
</evidence>
<dbReference type="SUPFAM" id="SSF53474">
    <property type="entry name" value="alpha/beta-Hydrolases"/>
    <property type="match status" value="1"/>
</dbReference>
<evidence type="ECO:0000256" key="1">
    <source>
        <dbReference type="ARBA" id="ARBA00022801"/>
    </source>
</evidence>
<keyword evidence="6" id="KW-1185">Reference proteome</keyword>
<dbReference type="Gene3D" id="3.40.50.1820">
    <property type="entry name" value="alpha/beta hydrolase"/>
    <property type="match status" value="1"/>
</dbReference>
<dbReference type="GO" id="GO:0003847">
    <property type="term" value="F:1-alkyl-2-acetylglycerophosphocholine esterase activity"/>
    <property type="evidence" value="ECO:0007669"/>
    <property type="project" value="TreeGrafter"/>
</dbReference>
<keyword evidence="2" id="KW-0442">Lipid degradation</keyword>
<sequence length="519" mass="55753">MGHHLSGLRHLFTHRPGRPRLRHRTRGRATFQPCPDGGPGTPAAFPEAALSLVRGALRRARSRPLTRPVSRGRRCATAVPPPGAVRRLRPEWHGRRTPVRIRVIDGRVRSRPLPIIGPDQLWCAVIRAPPAPGPQEVPVPARRSLLLGAGGAALAAVLPQNPAYAAPSAPPPSDGVPVPLPPPTGPHPVATRSLHLVDRTRTDPFAPLPGARELMVQLWFPAARPAAAFAEYAPARTAAVLESEWTVRPGSLARVRTGVRTARRTPARPTLILLSHGRGSTGFLTTSLAIELASHGHLVASVDHTHDAAAVLFPDGRLIRGDLPAAPDDWDAQDRLETGVRAADLRFVADQLTARRPAPPRIGVLGHSMGGPAAAEAMRQDRRFAAGLDLDGGLFGTAAADTGLDRPFLLLTSSPDHESWARWRAAHHGWGRHLHLAGGGHLSATDLAGYAEAIGVREAWSAQAWHEALGTLAPERATGIVRAYTVAFFGRFLAHRPAPLLRAPSARFPEVEFRWSRSN</sequence>
<feature type="region of interest" description="Disordered" evidence="4">
    <location>
        <begin position="61"/>
        <end position="82"/>
    </location>
</feature>
<name>A0A646KU61_STRJU</name>
<protein>
    <submittedName>
        <fullName evidence="5">Alpha/beta hydrolase</fullName>
    </submittedName>
</protein>
<dbReference type="PANTHER" id="PTHR10272:SF0">
    <property type="entry name" value="PLATELET-ACTIVATING FACTOR ACETYLHYDROLASE"/>
    <property type="match status" value="1"/>
</dbReference>
<dbReference type="InterPro" id="IPR029058">
    <property type="entry name" value="AB_hydrolase_fold"/>
</dbReference>
<dbReference type="AlphaFoldDB" id="A0A646KU61"/>
<feature type="compositionally biased region" description="Basic residues" evidence="4">
    <location>
        <begin position="61"/>
        <end position="74"/>
    </location>
</feature>
<accession>A0A646KU61</accession>
<keyword evidence="1 5" id="KW-0378">Hydrolase</keyword>
<evidence type="ECO:0000313" key="5">
    <source>
        <dbReference type="EMBL" id="MQT05567.1"/>
    </source>
</evidence>
<organism evidence="5 6">
    <name type="scientific">Streptomyces jumonjinensis</name>
    <dbReference type="NCBI Taxonomy" id="1945"/>
    <lineage>
        <taxon>Bacteria</taxon>
        <taxon>Bacillati</taxon>
        <taxon>Actinomycetota</taxon>
        <taxon>Actinomycetes</taxon>
        <taxon>Kitasatosporales</taxon>
        <taxon>Streptomycetaceae</taxon>
        <taxon>Streptomyces</taxon>
    </lineage>
</organism>
<dbReference type="PANTHER" id="PTHR10272">
    <property type="entry name" value="PLATELET-ACTIVATING FACTOR ACETYLHYDROLASE"/>
    <property type="match status" value="1"/>
</dbReference>
<comment type="caution">
    <text evidence="5">The sequence shown here is derived from an EMBL/GenBank/DDBJ whole genome shotgun (WGS) entry which is preliminary data.</text>
</comment>
<dbReference type="Proteomes" id="UP000419138">
    <property type="component" value="Unassembled WGS sequence"/>
</dbReference>
<dbReference type="EMBL" id="VCLA01000204">
    <property type="protein sequence ID" value="MQT05567.1"/>
    <property type="molecule type" value="Genomic_DNA"/>
</dbReference>
<dbReference type="GO" id="GO:0016042">
    <property type="term" value="P:lipid catabolic process"/>
    <property type="evidence" value="ECO:0007669"/>
    <property type="project" value="UniProtKB-KW"/>
</dbReference>
<reference evidence="5 6" key="1">
    <citation type="submission" date="2019-05" db="EMBL/GenBank/DDBJ databases">
        <title>Comparative genomics and metabolomics analyses of clavulanic acid producing Streptomyces species provides insight into specialized metabolism and evolution of beta-lactam biosynthetic gene clusters.</title>
        <authorList>
            <person name="Moore M.A."/>
            <person name="Cruz-Morales P."/>
            <person name="Barona Gomez F."/>
            <person name="Kapil T."/>
        </authorList>
    </citation>
    <scope>NUCLEOTIDE SEQUENCE [LARGE SCALE GENOMIC DNA]</scope>
    <source>
        <strain evidence="5 6">NRRL 5741</strain>
    </source>
</reference>
<keyword evidence="3" id="KW-0443">Lipid metabolism</keyword>
<dbReference type="OrthoDB" id="569821at2"/>
<proteinExistence type="predicted"/>
<gene>
    <name evidence="5" type="ORF">FF041_37395</name>
</gene>
<evidence type="ECO:0000313" key="6">
    <source>
        <dbReference type="Proteomes" id="UP000419138"/>
    </source>
</evidence>